<organism evidence="1 2">
    <name type="scientific">Candidatus Obscuribacter phosphatis</name>
    <dbReference type="NCBI Taxonomy" id="1906157"/>
    <lineage>
        <taxon>Bacteria</taxon>
        <taxon>Bacillati</taxon>
        <taxon>Candidatus Melainabacteria</taxon>
        <taxon>Candidatus Obscuribacterales</taxon>
        <taxon>Candidatus Obscuribacteraceae</taxon>
        <taxon>Candidatus Obscuribacter</taxon>
    </lineage>
</organism>
<comment type="caution">
    <text evidence="1">The sequence shown here is derived from an EMBL/GenBank/DDBJ whole genome shotgun (WGS) entry which is preliminary data.</text>
</comment>
<proteinExistence type="predicted"/>
<evidence type="ECO:0000313" key="1">
    <source>
        <dbReference type="EMBL" id="MBN8660902.1"/>
    </source>
</evidence>
<reference evidence="1" key="1">
    <citation type="submission" date="2021-02" db="EMBL/GenBank/DDBJ databases">
        <title>Genome-Resolved Metagenomics of a Microbial Community Performing Photosynthetic Biological Nutrient Removal.</title>
        <authorList>
            <person name="Mcdaniel E.A."/>
        </authorList>
    </citation>
    <scope>NUCLEOTIDE SEQUENCE</scope>
    <source>
        <strain evidence="1">UWPOB_OBS1</strain>
    </source>
</reference>
<accession>A0A8J7PMV7</accession>
<sequence>MTDFFPYDRNGRSVDGSYNPEFDYEDRTLRQFVNDQMMGQMSRGYYSGPPEHLAYQQDYRQDAVYRPQGNPDSLYMQNPYLDYADERSGYRRPMPPDMQSEMQPVQYAQYRPEGGERGSSRDSRRHSWTEGEIRDFYRLDDTVSGLNGQSINRFFPNMDPDVACAKAVSLAIKKAWGYNVDEVNVNRLEQRLRGFGFTQVSSPRDVKPGDVILAYREQGDYSHSAIYMGNDRIFNNDSKTGLMRMESITKFNEAQFKRFVILRKPSA</sequence>
<dbReference type="EMBL" id="JAFLCK010000014">
    <property type="protein sequence ID" value="MBN8660902.1"/>
    <property type="molecule type" value="Genomic_DNA"/>
</dbReference>
<evidence type="ECO:0008006" key="3">
    <source>
        <dbReference type="Google" id="ProtNLM"/>
    </source>
</evidence>
<gene>
    <name evidence="1" type="ORF">J0M35_11085</name>
</gene>
<protein>
    <recommendedName>
        <fullName evidence="3">NlpC/P60 domain-containing protein</fullName>
    </recommendedName>
</protein>
<dbReference type="Gene3D" id="3.90.1720.10">
    <property type="entry name" value="endopeptidase domain like (from Nostoc punctiforme)"/>
    <property type="match status" value="1"/>
</dbReference>
<dbReference type="Proteomes" id="UP000664277">
    <property type="component" value="Unassembled WGS sequence"/>
</dbReference>
<dbReference type="AlphaFoldDB" id="A0A8J7PMV7"/>
<evidence type="ECO:0000313" key="2">
    <source>
        <dbReference type="Proteomes" id="UP000664277"/>
    </source>
</evidence>
<name>A0A8J7PMV7_9BACT</name>